<dbReference type="SUPFAM" id="SSF54160">
    <property type="entry name" value="Chromo domain-like"/>
    <property type="match status" value="1"/>
</dbReference>
<dbReference type="PROSITE" id="PS50994">
    <property type="entry name" value="INTEGRASE"/>
    <property type="match status" value="1"/>
</dbReference>
<dbReference type="Pfam" id="PF00385">
    <property type="entry name" value="Chromo"/>
    <property type="match status" value="1"/>
</dbReference>
<sequence length="398" mass="46986">MTEKEKEKYVTSLWKNPAHAAAFAGPDKVYDVIKNEGKYKIGRGQVKKILRGIEAYSVQKPARRNFKRNRVIVSGIDEQFDGDLASMENVSSFNSGVKFLIVLIDVYSRFLIIRSLKDKKSASVMKALKNIFTQTNTKKPRTIRFDQGGEFKGEVKRYLKKENIHVFYTNNSQIKSNYAERVIKTIKQKIYTYFMEKQTYRYLDVLQDIVKSYNNTPHQSLNGATPASVNKSNEDEIRYMQYLSRQKTKRKSDDEKTEQTKKRKKGDGKTYQVGKKKRKSMFKYHIGDIVRISHLKNVFQKGYSENWTLEYFKIYKRFVRDNKDLYVLKDMTGEILGGTFYRYEVQKITADDTNTFKIEKIIKKRRNKENKQEEVLIRWLGWPSKFDSWVPLRDVKNI</sequence>
<dbReference type="GO" id="GO:0015074">
    <property type="term" value="P:DNA integration"/>
    <property type="evidence" value="ECO:0007669"/>
    <property type="project" value="InterPro"/>
</dbReference>
<gene>
    <name evidence="4" type="ORF">MCOR_2321</name>
</gene>
<dbReference type="GO" id="GO:0003676">
    <property type="term" value="F:nucleic acid binding"/>
    <property type="evidence" value="ECO:0007669"/>
    <property type="project" value="InterPro"/>
</dbReference>
<dbReference type="PANTHER" id="PTHR46585">
    <property type="entry name" value="INTEGRASE CORE DOMAIN CONTAINING PROTEIN"/>
    <property type="match status" value="1"/>
</dbReference>
<evidence type="ECO:0000259" key="2">
    <source>
        <dbReference type="PROSITE" id="PS50013"/>
    </source>
</evidence>
<evidence type="ECO:0000256" key="1">
    <source>
        <dbReference type="SAM" id="MobiDB-lite"/>
    </source>
</evidence>
<proteinExistence type="predicted"/>
<reference evidence="4 5" key="1">
    <citation type="submission" date="2020-06" db="EMBL/GenBank/DDBJ databases">
        <authorList>
            <person name="Li R."/>
            <person name="Bekaert M."/>
        </authorList>
    </citation>
    <scope>NUCLEOTIDE SEQUENCE [LARGE SCALE GENOMIC DNA]</scope>
    <source>
        <strain evidence="5">wild</strain>
    </source>
</reference>
<evidence type="ECO:0000259" key="3">
    <source>
        <dbReference type="PROSITE" id="PS50994"/>
    </source>
</evidence>
<dbReference type="InterPro" id="IPR016197">
    <property type="entry name" value="Chromo-like_dom_sf"/>
</dbReference>
<protein>
    <recommendedName>
        <fullName evidence="6">Integrase catalytic domain-containing protein</fullName>
    </recommendedName>
</protein>
<dbReference type="InterPro" id="IPR036397">
    <property type="entry name" value="RNaseH_sf"/>
</dbReference>
<evidence type="ECO:0008006" key="6">
    <source>
        <dbReference type="Google" id="ProtNLM"/>
    </source>
</evidence>
<evidence type="ECO:0000313" key="4">
    <source>
        <dbReference type="EMBL" id="CAC5359492.1"/>
    </source>
</evidence>
<dbReference type="InterPro" id="IPR023780">
    <property type="entry name" value="Chromo_domain"/>
</dbReference>
<feature type="domain" description="Integrase catalytic" evidence="3">
    <location>
        <begin position="57"/>
        <end position="234"/>
    </location>
</feature>
<dbReference type="Pfam" id="PF00665">
    <property type="entry name" value="rve"/>
    <property type="match status" value="1"/>
</dbReference>
<dbReference type="Gene3D" id="3.30.420.10">
    <property type="entry name" value="Ribonuclease H-like superfamily/Ribonuclease H"/>
    <property type="match status" value="1"/>
</dbReference>
<dbReference type="EMBL" id="CACVKT020000492">
    <property type="protein sequence ID" value="CAC5359492.1"/>
    <property type="molecule type" value="Genomic_DNA"/>
</dbReference>
<dbReference type="SMART" id="SM00298">
    <property type="entry name" value="CHROMO"/>
    <property type="match status" value="1"/>
</dbReference>
<dbReference type="Proteomes" id="UP000507470">
    <property type="component" value="Unassembled WGS sequence"/>
</dbReference>
<dbReference type="InterPro" id="IPR000953">
    <property type="entry name" value="Chromo/chromo_shadow_dom"/>
</dbReference>
<name>A0A6J7ZZK8_MYTCO</name>
<dbReference type="CDD" id="cd00024">
    <property type="entry name" value="CD_CSD"/>
    <property type="match status" value="1"/>
</dbReference>
<feature type="domain" description="Chromo" evidence="2">
    <location>
        <begin position="356"/>
        <end position="398"/>
    </location>
</feature>
<evidence type="ECO:0000313" key="5">
    <source>
        <dbReference type="Proteomes" id="UP000507470"/>
    </source>
</evidence>
<accession>A0A6J7ZZK8</accession>
<dbReference type="PANTHER" id="PTHR46585:SF1">
    <property type="entry name" value="CHROMO DOMAIN-CONTAINING PROTEIN"/>
    <property type="match status" value="1"/>
</dbReference>
<dbReference type="SUPFAM" id="SSF53098">
    <property type="entry name" value="Ribonuclease H-like"/>
    <property type="match status" value="1"/>
</dbReference>
<dbReference type="PROSITE" id="PS50013">
    <property type="entry name" value="CHROMO_2"/>
    <property type="match status" value="1"/>
</dbReference>
<dbReference type="OrthoDB" id="6062143at2759"/>
<dbReference type="InterPro" id="IPR001584">
    <property type="entry name" value="Integrase_cat-core"/>
</dbReference>
<keyword evidence="5" id="KW-1185">Reference proteome</keyword>
<organism evidence="4 5">
    <name type="scientific">Mytilus coruscus</name>
    <name type="common">Sea mussel</name>
    <dbReference type="NCBI Taxonomy" id="42192"/>
    <lineage>
        <taxon>Eukaryota</taxon>
        <taxon>Metazoa</taxon>
        <taxon>Spiralia</taxon>
        <taxon>Lophotrochozoa</taxon>
        <taxon>Mollusca</taxon>
        <taxon>Bivalvia</taxon>
        <taxon>Autobranchia</taxon>
        <taxon>Pteriomorphia</taxon>
        <taxon>Mytilida</taxon>
        <taxon>Mytiloidea</taxon>
        <taxon>Mytilidae</taxon>
        <taxon>Mytilinae</taxon>
        <taxon>Mytilus</taxon>
    </lineage>
</organism>
<feature type="region of interest" description="Disordered" evidence="1">
    <location>
        <begin position="245"/>
        <end position="272"/>
    </location>
</feature>
<dbReference type="Gene3D" id="2.40.50.40">
    <property type="match status" value="1"/>
</dbReference>
<dbReference type="InterPro" id="IPR012337">
    <property type="entry name" value="RNaseH-like_sf"/>
</dbReference>
<dbReference type="AlphaFoldDB" id="A0A6J7ZZK8"/>
<feature type="compositionally biased region" description="Basic and acidic residues" evidence="1">
    <location>
        <begin position="251"/>
        <end position="260"/>
    </location>
</feature>